<organism evidence="7">
    <name type="scientific">Oppiella nova</name>
    <dbReference type="NCBI Taxonomy" id="334625"/>
    <lineage>
        <taxon>Eukaryota</taxon>
        <taxon>Metazoa</taxon>
        <taxon>Ecdysozoa</taxon>
        <taxon>Arthropoda</taxon>
        <taxon>Chelicerata</taxon>
        <taxon>Arachnida</taxon>
        <taxon>Acari</taxon>
        <taxon>Acariformes</taxon>
        <taxon>Sarcoptiformes</taxon>
        <taxon>Oribatida</taxon>
        <taxon>Brachypylina</taxon>
        <taxon>Oppioidea</taxon>
        <taxon>Oppiidae</taxon>
        <taxon>Oppiella</taxon>
    </lineage>
</organism>
<keyword evidence="5" id="KW-0472">Membrane</keyword>
<dbReference type="EMBL" id="CAJPVJ010049017">
    <property type="protein sequence ID" value="CAG2182887.1"/>
    <property type="molecule type" value="Genomic_DNA"/>
</dbReference>
<sequence length="159" mass="18493">MIETREEDCTPEVHNTLLELYLQSYKNEIKEDGLATKESQIMKLLQSGKAKYEVEQAMVLCQMSHFDAGLLYLYEKAKMFKQILNNFIATNNSTKVLETCQKYGDQEPNLWVDALWYFSNTDDNDKTIQVLNEIERKRLLQPIMIIEILSRSECATLAV</sequence>
<evidence type="ECO:0000313" key="8">
    <source>
        <dbReference type="Proteomes" id="UP000728032"/>
    </source>
</evidence>
<dbReference type="GO" id="GO:0008270">
    <property type="term" value="F:zinc ion binding"/>
    <property type="evidence" value="ECO:0007669"/>
    <property type="project" value="UniProtKB-KW"/>
</dbReference>
<name>A0A7R9R235_9ACAR</name>
<dbReference type="AlphaFoldDB" id="A0A7R9R235"/>
<evidence type="ECO:0000256" key="3">
    <source>
        <dbReference type="ARBA" id="ARBA00022771"/>
    </source>
</evidence>
<dbReference type="InterPro" id="IPR000547">
    <property type="entry name" value="Clathrin_H-chain/VPS_repeat"/>
</dbReference>
<evidence type="ECO:0000256" key="2">
    <source>
        <dbReference type="ARBA" id="ARBA00022723"/>
    </source>
</evidence>
<dbReference type="GO" id="GO:0048284">
    <property type="term" value="P:organelle fusion"/>
    <property type="evidence" value="ECO:0007669"/>
    <property type="project" value="TreeGrafter"/>
</dbReference>
<proteinExistence type="predicted"/>
<dbReference type="GO" id="GO:0006886">
    <property type="term" value="P:intracellular protein transport"/>
    <property type="evidence" value="ECO:0007669"/>
    <property type="project" value="UniProtKB-UniRule"/>
</dbReference>
<dbReference type="GO" id="GO:0030897">
    <property type="term" value="C:HOPS complex"/>
    <property type="evidence" value="ECO:0007669"/>
    <property type="project" value="TreeGrafter"/>
</dbReference>
<dbReference type="GO" id="GO:0006904">
    <property type="term" value="P:vesicle docking involved in exocytosis"/>
    <property type="evidence" value="ECO:0007669"/>
    <property type="project" value="TreeGrafter"/>
</dbReference>
<dbReference type="Proteomes" id="UP000728032">
    <property type="component" value="Unassembled WGS sequence"/>
</dbReference>
<dbReference type="OrthoDB" id="26184at2759"/>
<dbReference type="PANTHER" id="PTHR23323">
    <property type="entry name" value="VACUOLAR PROTEIN SORTING-ASSOCIATED PROTEIN"/>
    <property type="match status" value="1"/>
</dbReference>
<dbReference type="PROSITE" id="PS50236">
    <property type="entry name" value="CHCR"/>
    <property type="match status" value="1"/>
</dbReference>
<comment type="subcellular location">
    <subcellularLocation>
        <location evidence="1">Late endosome membrane</location>
        <topology evidence="1">Peripheral membrane protein</topology>
        <orientation evidence="1">Cytoplasmic side</orientation>
    </subcellularLocation>
</comment>
<dbReference type="GO" id="GO:0030674">
    <property type="term" value="F:protein-macromolecule adaptor activity"/>
    <property type="evidence" value="ECO:0007669"/>
    <property type="project" value="TreeGrafter"/>
</dbReference>
<dbReference type="GO" id="GO:0031902">
    <property type="term" value="C:late endosome membrane"/>
    <property type="evidence" value="ECO:0007669"/>
    <property type="project" value="UniProtKB-SubCell"/>
</dbReference>
<feature type="repeat" description="CHCR" evidence="6">
    <location>
        <begin position="1"/>
        <end position="127"/>
    </location>
</feature>
<dbReference type="InterPro" id="IPR057308">
    <property type="entry name" value="CHCR_PEP5_VPS11"/>
</dbReference>
<gene>
    <name evidence="7" type="ORF">ONB1V03_LOCUS22308</name>
</gene>
<keyword evidence="3" id="KW-0863">Zinc-finger</keyword>
<feature type="non-terminal residue" evidence="7">
    <location>
        <position position="159"/>
    </location>
</feature>
<dbReference type="PANTHER" id="PTHR23323:SF24">
    <property type="entry name" value="VACUOLAR PROTEIN SORTING-ASSOCIATED PROTEIN 11 HOMOLOG"/>
    <property type="match status" value="1"/>
</dbReference>
<keyword evidence="8" id="KW-1185">Reference proteome</keyword>
<accession>A0A7R9R235</accession>
<evidence type="ECO:0008006" key="9">
    <source>
        <dbReference type="Google" id="ProtNLM"/>
    </source>
</evidence>
<evidence type="ECO:0000256" key="5">
    <source>
        <dbReference type="ARBA" id="ARBA00023136"/>
    </source>
</evidence>
<dbReference type="GO" id="GO:0007032">
    <property type="term" value="P:endosome organization"/>
    <property type="evidence" value="ECO:0007669"/>
    <property type="project" value="TreeGrafter"/>
</dbReference>
<dbReference type="GO" id="GO:0007033">
    <property type="term" value="P:vacuole organization"/>
    <property type="evidence" value="ECO:0007669"/>
    <property type="project" value="TreeGrafter"/>
</dbReference>
<keyword evidence="4" id="KW-0862">Zinc</keyword>
<evidence type="ECO:0000256" key="6">
    <source>
        <dbReference type="PROSITE-ProRule" id="PRU01006"/>
    </source>
</evidence>
<dbReference type="Pfam" id="PF23356">
    <property type="entry name" value="TPR_PEP5_VPS11"/>
    <property type="match status" value="1"/>
</dbReference>
<reference evidence="7" key="1">
    <citation type="submission" date="2020-11" db="EMBL/GenBank/DDBJ databases">
        <authorList>
            <person name="Tran Van P."/>
        </authorList>
    </citation>
    <scope>NUCLEOTIDE SEQUENCE</scope>
</reference>
<evidence type="ECO:0000256" key="1">
    <source>
        <dbReference type="ARBA" id="ARBA00004492"/>
    </source>
</evidence>
<dbReference type="EMBL" id="OC963842">
    <property type="protein sequence ID" value="CAD7665751.1"/>
    <property type="molecule type" value="Genomic_DNA"/>
</dbReference>
<protein>
    <recommendedName>
        <fullName evidence="9">Clathrin heavy chain</fullName>
    </recommendedName>
</protein>
<evidence type="ECO:0000256" key="4">
    <source>
        <dbReference type="ARBA" id="ARBA00022833"/>
    </source>
</evidence>
<keyword evidence="2" id="KW-0479">Metal-binding</keyword>
<evidence type="ECO:0000313" key="7">
    <source>
        <dbReference type="EMBL" id="CAD7665751.1"/>
    </source>
</evidence>